<dbReference type="eggNOG" id="COG1250">
    <property type="taxonomic scope" value="Bacteria"/>
</dbReference>
<evidence type="ECO:0000256" key="2">
    <source>
        <dbReference type="ARBA" id="ARBA00009463"/>
    </source>
</evidence>
<sequence length="283" mass="30141">MNGARPVGVIGAGTMGAGVAQCLAEAGREVIVVDPVPGALTSGLDRLREGLRLTKQLRRLPSTPPPDALALVRWTTEITELGAACFVIECAPERLALKDKIFAELDVVCRPDAVLASCTSTVPVERLAANTRRPDRVLATHFMNPAPLKRSVEVVRGALTSDNTVDRTLALLTDLGKQGIVVREFVSTRVVLLAVNEAAHAVQAQSADPSTVDKVFQDCLGHAMGPLATADLIGLDTVLDSLVVLQEYTNDPRFAPSRLLADLVCAGHLGRKTGRGFHTYPSR</sequence>
<dbReference type="AlphaFoldDB" id="A0A1G9UZM7"/>
<dbReference type="InterPro" id="IPR006108">
    <property type="entry name" value="3HC_DH_C"/>
</dbReference>
<gene>
    <name evidence="8" type="ORF">SAMN04489726_2724</name>
</gene>
<dbReference type="SUPFAM" id="SSF48179">
    <property type="entry name" value="6-phosphogluconate dehydrogenase C-terminal domain-like"/>
    <property type="match status" value="1"/>
</dbReference>
<dbReference type="Gene3D" id="1.10.1040.10">
    <property type="entry name" value="N-(1-d-carboxylethyl)-l-norvaline Dehydrogenase, domain 2"/>
    <property type="match status" value="1"/>
</dbReference>
<dbReference type="PIRSF" id="PIRSF000105">
    <property type="entry name" value="HCDH"/>
    <property type="match status" value="1"/>
</dbReference>
<feature type="binding site" evidence="5">
    <location>
        <position position="98"/>
    </location>
    <ligand>
        <name>NAD(+)</name>
        <dbReference type="ChEBI" id="CHEBI:57540"/>
    </ligand>
</feature>
<dbReference type="InterPro" id="IPR008927">
    <property type="entry name" value="6-PGluconate_DH-like_C_sf"/>
</dbReference>
<feature type="binding site" evidence="5">
    <location>
        <position position="144"/>
    </location>
    <ligand>
        <name>NAD(+)</name>
        <dbReference type="ChEBI" id="CHEBI:57540"/>
    </ligand>
</feature>
<reference evidence="8 9" key="1">
    <citation type="submission" date="2016-10" db="EMBL/GenBank/DDBJ databases">
        <authorList>
            <person name="de Groot N.N."/>
        </authorList>
    </citation>
    <scope>NUCLEOTIDE SEQUENCE [LARGE SCALE GENOMIC DNA]</scope>
    <source>
        <strain evidence="8 9">DSM 44149</strain>
    </source>
</reference>
<keyword evidence="5" id="KW-0520">NAD</keyword>
<keyword evidence="9" id="KW-1185">Reference proteome</keyword>
<dbReference type="InterPro" id="IPR036291">
    <property type="entry name" value="NAD(P)-bd_dom_sf"/>
</dbReference>
<feature type="binding site" evidence="5">
    <location>
        <begin position="11"/>
        <end position="16"/>
    </location>
    <ligand>
        <name>NAD(+)</name>
        <dbReference type="ChEBI" id="CHEBI:57540"/>
    </ligand>
</feature>
<keyword evidence="3" id="KW-0560">Oxidoreductase</keyword>
<dbReference type="Proteomes" id="UP000183376">
    <property type="component" value="Chromosome I"/>
</dbReference>
<dbReference type="STRING" id="211114.SAMN04489726_2724"/>
<evidence type="ECO:0000256" key="1">
    <source>
        <dbReference type="ARBA" id="ARBA00005086"/>
    </source>
</evidence>
<dbReference type="GO" id="GO:0006635">
    <property type="term" value="P:fatty acid beta-oxidation"/>
    <property type="evidence" value="ECO:0007669"/>
    <property type="project" value="TreeGrafter"/>
</dbReference>
<evidence type="ECO:0000259" key="6">
    <source>
        <dbReference type="Pfam" id="PF00725"/>
    </source>
</evidence>
<dbReference type="PANTHER" id="PTHR48075">
    <property type="entry name" value="3-HYDROXYACYL-COA DEHYDROGENASE FAMILY PROTEIN"/>
    <property type="match status" value="1"/>
</dbReference>
<comment type="similarity">
    <text evidence="2">Belongs to the 3-hydroxyacyl-CoA dehydrogenase family.</text>
</comment>
<dbReference type="RefSeq" id="WP_030431828.1">
    <property type="nucleotide sequence ID" value="NZ_JOEF01000021.1"/>
</dbReference>
<comment type="pathway">
    <text evidence="1">Lipid metabolism; butanoate metabolism.</text>
</comment>
<feature type="domain" description="3-hydroxyacyl-CoA dehydrogenase NAD binding" evidence="7">
    <location>
        <begin position="7"/>
        <end position="184"/>
    </location>
</feature>
<evidence type="ECO:0000256" key="3">
    <source>
        <dbReference type="ARBA" id="ARBA00023002"/>
    </source>
</evidence>
<evidence type="ECO:0000256" key="5">
    <source>
        <dbReference type="PIRSR" id="PIRSR000105-2"/>
    </source>
</evidence>
<dbReference type="SUPFAM" id="SSF51735">
    <property type="entry name" value="NAD(P)-binding Rossmann-fold domains"/>
    <property type="match status" value="1"/>
</dbReference>
<feature type="binding site" evidence="5">
    <location>
        <position position="120"/>
    </location>
    <ligand>
        <name>NAD(+)</name>
        <dbReference type="ChEBI" id="CHEBI:57540"/>
    </ligand>
</feature>
<proteinExistence type="inferred from homology"/>
<dbReference type="GO" id="GO:0070403">
    <property type="term" value="F:NAD+ binding"/>
    <property type="evidence" value="ECO:0007669"/>
    <property type="project" value="InterPro"/>
</dbReference>
<dbReference type="InterPro" id="IPR013328">
    <property type="entry name" value="6PGD_dom2"/>
</dbReference>
<dbReference type="Pfam" id="PF00725">
    <property type="entry name" value="3HCDH"/>
    <property type="match status" value="1"/>
</dbReference>
<feature type="binding site" evidence="5">
    <location>
        <position position="272"/>
    </location>
    <ligand>
        <name>NAD(+)</name>
        <dbReference type="ChEBI" id="CHEBI:57540"/>
    </ligand>
</feature>
<evidence type="ECO:0000256" key="4">
    <source>
        <dbReference type="PIRSR" id="PIRSR000105-1"/>
    </source>
</evidence>
<feature type="binding site" evidence="5">
    <location>
        <position position="93"/>
    </location>
    <ligand>
        <name>NAD(+)</name>
        <dbReference type="ChEBI" id="CHEBI:57540"/>
    </ligand>
</feature>
<evidence type="ECO:0000259" key="7">
    <source>
        <dbReference type="Pfam" id="PF02737"/>
    </source>
</evidence>
<feature type="binding site" evidence="5">
    <location>
        <position position="34"/>
    </location>
    <ligand>
        <name>NAD(+)</name>
        <dbReference type="ChEBI" id="CHEBI:57540"/>
    </ligand>
</feature>
<protein>
    <submittedName>
        <fullName evidence="8">3-hydroxybutyryl-CoA dehydrogenase</fullName>
    </submittedName>
</protein>
<dbReference type="InterPro" id="IPR006176">
    <property type="entry name" value="3-OHacyl-CoA_DH_NAD-bd"/>
</dbReference>
<dbReference type="GO" id="GO:0008691">
    <property type="term" value="F:3-hydroxybutyryl-CoA dehydrogenase activity"/>
    <property type="evidence" value="ECO:0007669"/>
    <property type="project" value="TreeGrafter"/>
</dbReference>
<dbReference type="Gene3D" id="3.40.50.720">
    <property type="entry name" value="NAD(P)-binding Rossmann-like Domain"/>
    <property type="match status" value="1"/>
</dbReference>
<organism evidence="8 9">
    <name type="scientific">Allokutzneria albata</name>
    <name type="common">Kibdelosporangium albatum</name>
    <dbReference type="NCBI Taxonomy" id="211114"/>
    <lineage>
        <taxon>Bacteria</taxon>
        <taxon>Bacillati</taxon>
        <taxon>Actinomycetota</taxon>
        <taxon>Actinomycetes</taxon>
        <taxon>Pseudonocardiales</taxon>
        <taxon>Pseudonocardiaceae</taxon>
        <taxon>Allokutzneria</taxon>
    </lineage>
</organism>
<dbReference type="Pfam" id="PF02737">
    <property type="entry name" value="3HCDH_N"/>
    <property type="match status" value="1"/>
</dbReference>
<evidence type="ECO:0000313" key="9">
    <source>
        <dbReference type="Proteomes" id="UP000183376"/>
    </source>
</evidence>
<dbReference type="PANTHER" id="PTHR48075:SF5">
    <property type="entry name" value="3-HYDROXYBUTYRYL-COA DEHYDROGENASE"/>
    <property type="match status" value="1"/>
</dbReference>
<evidence type="ECO:0000313" key="8">
    <source>
        <dbReference type="EMBL" id="SDM65236.1"/>
    </source>
</evidence>
<name>A0A1G9UZM7_ALLAB</name>
<dbReference type="OrthoDB" id="3229174at2"/>
<dbReference type="InterPro" id="IPR022694">
    <property type="entry name" value="3-OHacyl-CoA_DH"/>
</dbReference>
<feature type="domain" description="3-hydroxyacyl-CoA dehydrogenase C-terminal" evidence="6">
    <location>
        <begin position="185"/>
        <end position="280"/>
    </location>
</feature>
<feature type="site" description="Important for catalytic activity" evidence="4">
    <location>
        <position position="141"/>
    </location>
</feature>
<accession>A0A1G9UZM7</accession>
<dbReference type="EMBL" id="LT629701">
    <property type="protein sequence ID" value="SDM65236.1"/>
    <property type="molecule type" value="Genomic_DNA"/>
</dbReference>